<accession>A0A6J0SH18</accession>
<evidence type="ECO:0000313" key="8">
    <source>
        <dbReference type="RefSeq" id="XP_020635636.2"/>
    </source>
</evidence>
<evidence type="ECO:0000256" key="2">
    <source>
        <dbReference type="ARBA" id="ARBA00008975"/>
    </source>
</evidence>
<keyword evidence="7" id="KW-1185">Reference proteome</keyword>
<gene>
    <name evidence="8" type="primary">CCDC172</name>
</gene>
<keyword evidence="5 6" id="KW-0175">Coiled coil</keyword>
<dbReference type="OrthoDB" id="10055570at2759"/>
<dbReference type="PANTHER" id="PTHR22419:SF2">
    <property type="entry name" value="COILED-COIL DOMAIN-CONTAINING PROTEIN 172"/>
    <property type="match status" value="1"/>
</dbReference>
<dbReference type="PANTHER" id="PTHR22419">
    <property type="entry name" value="COILED-COIL DOMAIN-CONTAINING PROTEIN 172"/>
    <property type="match status" value="1"/>
</dbReference>
<evidence type="ECO:0000256" key="5">
    <source>
        <dbReference type="ARBA" id="ARBA00023054"/>
    </source>
</evidence>
<comment type="subcellular location">
    <subcellularLocation>
        <location evidence="1">Cytoplasm</location>
    </subcellularLocation>
</comment>
<reference evidence="8" key="1">
    <citation type="submission" date="2025-08" db="UniProtKB">
        <authorList>
            <consortium name="RefSeq"/>
        </authorList>
    </citation>
    <scope>IDENTIFICATION</scope>
</reference>
<evidence type="ECO:0000313" key="7">
    <source>
        <dbReference type="Proteomes" id="UP001652642"/>
    </source>
</evidence>
<dbReference type="InParanoid" id="A0A6J0SH18"/>
<organism evidence="7 8">
    <name type="scientific">Pogona vitticeps</name>
    <name type="common">central bearded dragon</name>
    <dbReference type="NCBI Taxonomy" id="103695"/>
    <lineage>
        <taxon>Eukaryota</taxon>
        <taxon>Metazoa</taxon>
        <taxon>Chordata</taxon>
        <taxon>Craniata</taxon>
        <taxon>Vertebrata</taxon>
        <taxon>Euteleostomi</taxon>
        <taxon>Lepidosauria</taxon>
        <taxon>Squamata</taxon>
        <taxon>Bifurcata</taxon>
        <taxon>Unidentata</taxon>
        <taxon>Episquamata</taxon>
        <taxon>Toxicofera</taxon>
        <taxon>Iguania</taxon>
        <taxon>Acrodonta</taxon>
        <taxon>Agamidae</taxon>
        <taxon>Amphibolurinae</taxon>
        <taxon>Pogona</taxon>
    </lineage>
</organism>
<dbReference type="GO" id="GO:0005737">
    <property type="term" value="C:cytoplasm"/>
    <property type="evidence" value="ECO:0007669"/>
    <property type="project" value="UniProtKB-SubCell"/>
</dbReference>
<feature type="coiled-coil region" evidence="6">
    <location>
        <begin position="154"/>
        <end position="202"/>
    </location>
</feature>
<dbReference type="AlphaFoldDB" id="A0A6J0SH18"/>
<dbReference type="RefSeq" id="XP_020635636.2">
    <property type="nucleotide sequence ID" value="XM_020779977.2"/>
</dbReference>
<sequence length="258" mass="30602">MSLDALFQQILLTEQKAEEKRRLMNQVKQEIALGHEKVISITKQLDEAKTKLDNEVQLLSEKLFNLELLKKWEESLEKQKSELLNQKGVLLEKFMTTKNIIAMEHVKFLKEVTDFNNEYSLTSNREQLIKKRAKAEICELEEKESILRNEIKSMEHKNAELKMFQQKKNELKQDLRNLQKKVQDLENEIKEAKYNTDCLEMEKIQMAAKPQTDPDCIRLKKELESYREDEMENACEALQTEIEFLQMKLLQKNLHSDK</sequence>
<keyword evidence="4" id="KW-0963">Cytoplasm</keyword>
<dbReference type="KEGG" id="pvt:110072009"/>
<dbReference type="GeneID" id="110072009"/>
<name>A0A6J0SH18_9SAUR</name>
<evidence type="ECO:0000256" key="4">
    <source>
        <dbReference type="ARBA" id="ARBA00022490"/>
    </source>
</evidence>
<dbReference type="Proteomes" id="UP001652642">
    <property type="component" value="Chromosome 3"/>
</dbReference>
<evidence type="ECO:0000256" key="3">
    <source>
        <dbReference type="ARBA" id="ARBA00022327"/>
    </source>
</evidence>
<protein>
    <recommendedName>
        <fullName evidence="3">Coiled-coil domain-containing protein 172</fullName>
    </recommendedName>
</protein>
<evidence type="ECO:0000256" key="1">
    <source>
        <dbReference type="ARBA" id="ARBA00004496"/>
    </source>
</evidence>
<evidence type="ECO:0000256" key="6">
    <source>
        <dbReference type="SAM" id="Coils"/>
    </source>
</evidence>
<dbReference type="InterPro" id="IPR029618">
    <property type="entry name" value="CCDC172"/>
</dbReference>
<comment type="similarity">
    <text evidence="2">Belongs to the CCDC172 family.</text>
</comment>
<proteinExistence type="inferred from homology"/>
<dbReference type="CTD" id="374355"/>
<feature type="coiled-coil region" evidence="6">
    <location>
        <begin position="10"/>
        <end position="62"/>
    </location>
</feature>